<feature type="transmembrane region" description="Helical" evidence="5">
    <location>
        <begin position="119"/>
        <end position="139"/>
    </location>
</feature>
<evidence type="ECO:0000256" key="2">
    <source>
        <dbReference type="ARBA" id="ARBA00022643"/>
    </source>
</evidence>
<dbReference type="InterPro" id="IPR017927">
    <property type="entry name" value="FAD-bd_FR_type"/>
</dbReference>
<accession>A0A1A8TDG4</accession>
<dbReference type="Pfam" id="PF00258">
    <property type="entry name" value="Flavodoxin_1"/>
    <property type="match status" value="1"/>
</dbReference>
<dbReference type="PRINTS" id="PR00369">
    <property type="entry name" value="FLAVODOXIN"/>
</dbReference>
<evidence type="ECO:0000259" key="6">
    <source>
        <dbReference type="PROSITE" id="PS50902"/>
    </source>
</evidence>
<dbReference type="GO" id="GO:0010181">
    <property type="term" value="F:FMN binding"/>
    <property type="evidence" value="ECO:0007669"/>
    <property type="project" value="InterPro"/>
</dbReference>
<dbReference type="EMBL" id="FLOC01000007">
    <property type="protein sequence ID" value="SBS29788.1"/>
    <property type="molecule type" value="Genomic_DNA"/>
</dbReference>
<dbReference type="STRING" id="295068.MAQ5080_01503"/>
<keyword evidence="2" id="KW-0288">FMN</keyword>
<evidence type="ECO:0000256" key="1">
    <source>
        <dbReference type="ARBA" id="ARBA00022630"/>
    </source>
</evidence>
<dbReference type="Gene3D" id="3.40.50.360">
    <property type="match status" value="1"/>
</dbReference>
<dbReference type="InterPro" id="IPR001709">
    <property type="entry name" value="Flavoprot_Pyr_Nucl_cyt_Rdtase"/>
</dbReference>
<keyword evidence="5" id="KW-0812">Transmembrane</keyword>
<dbReference type="Gene3D" id="3.40.50.80">
    <property type="entry name" value="Nucleotide-binding domain of ferredoxin-NADP reductase (FNR) module"/>
    <property type="match status" value="1"/>
</dbReference>
<dbReference type="SUPFAM" id="SSF52343">
    <property type="entry name" value="Ferredoxin reductase-like, C-terminal NADP-linked domain"/>
    <property type="match status" value="1"/>
</dbReference>
<protein>
    <recommendedName>
        <fullName evidence="4">NADPH--hemoprotein reductase</fullName>
        <ecNumber evidence="4">1.6.2.4</ecNumber>
    </recommendedName>
</protein>
<dbReference type="GO" id="GO:0005829">
    <property type="term" value="C:cytosol"/>
    <property type="evidence" value="ECO:0007669"/>
    <property type="project" value="TreeGrafter"/>
</dbReference>
<dbReference type="InterPro" id="IPR008254">
    <property type="entry name" value="Flavodoxin/NO_synth"/>
</dbReference>
<dbReference type="GO" id="GO:0003958">
    <property type="term" value="F:NADPH-hemoprotein reductase activity"/>
    <property type="evidence" value="ECO:0007669"/>
    <property type="project" value="UniProtKB-EC"/>
</dbReference>
<dbReference type="Gene3D" id="2.40.30.10">
    <property type="entry name" value="Translation factors"/>
    <property type="match status" value="1"/>
</dbReference>
<feature type="transmembrane region" description="Helical" evidence="5">
    <location>
        <begin position="88"/>
        <end position="110"/>
    </location>
</feature>
<dbReference type="InterPro" id="IPR029039">
    <property type="entry name" value="Flavoprotein-like_sf"/>
</dbReference>
<dbReference type="OrthoDB" id="9816402at2"/>
<dbReference type="PANTHER" id="PTHR19384:SF17">
    <property type="entry name" value="NADPH--CYTOCHROME P450 REDUCTASE"/>
    <property type="match status" value="1"/>
</dbReference>
<feature type="domain" description="Flavodoxin-like" evidence="6">
    <location>
        <begin position="176"/>
        <end position="310"/>
    </location>
</feature>
<evidence type="ECO:0000256" key="5">
    <source>
        <dbReference type="SAM" id="Phobius"/>
    </source>
</evidence>
<dbReference type="PRINTS" id="PR00371">
    <property type="entry name" value="FPNCR"/>
</dbReference>
<evidence type="ECO:0000313" key="8">
    <source>
        <dbReference type="EMBL" id="SBS29788.1"/>
    </source>
</evidence>
<dbReference type="InterPro" id="IPR039261">
    <property type="entry name" value="FNR_nucleotide-bd"/>
</dbReference>
<dbReference type="EC" id="1.6.2.4" evidence="4"/>
<evidence type="ECO:0000259" key="7">
    <source>
        <dbReference type="PROSITE" id="PS51384"/>
    </source>
</evidence>
<evidence type="ECO:0000256" key="3">
    <source>
        <dbReference type="ARBA" id="ARBA00022982"/>
    </source>
</evidence>
<dbReference type="PROSITE" id="PS51384">
    <property type="entry name" value="FAD_FR"/>
    <property type="match status" value="1"/>
</dbReference>
<dbReference type="Proteomes" id="UP000092627">
    <property type="component" value="Unassembled WGS sequence"/>
</dbReference>
<keyword evidence="1" id="KW-0285">Flavoprotein</keyword>
<proteinExistence type="predicted"/>
<dbReference type="PROSITE" id="PS50902">
    <property type="entry name" value="FLAVODOXIN_LIKE"/>
    <property type="match status" value="1"/>
</dbReference>
<dbReference type="InterPro" id="IPR001433">
    <property type="entry name" value="OxRdtase_FAD/NAD-bd"/>
</dbReference>
<reference evidence="8 9" key="1">
    <citation type="submission" date="2016-06" db="EMBL/GenBank/DDBJ databases">
        <authorList>
            <person name="Kjaerup R.B."/>
            <person name="Dalgaard T.S."/>
            <person name="Juul-Madsen H.R."/>
        </authorList>
    </citation>
    <scope>NUCLEOTIDE SEQUENCE [LARGE SCALE GENOMIC DNA]</scope>
    <source>
        <strain evidence="8 9">CECT 5080</strain>
    </source>
</reference>
<dbReference type="Pfam" id="PF00175">
    <property type="entry name" value="NAD_binding_1"/>
    <property type="match status" value="1"/>
</dbReference>
<keyword evidence="5" id="KW-0472">Membrane</keyword>
<organism evidence="8 9">
    <name type="scientific">Marinomonas aquimarina</name>
    <dbReference type="NCBI Taxonomy" id="295068"/>
    <lineage>
        <taxon>Bacteria</taxon>
        <taxon>Pseudomonadati</taxon>
        <taxon>Pseudomonadota</taxon>
        <taxon>Gammaproteobacteria</taxon>
        <taxon>Oceanospirillales</taxon>
        <taxon>Oceanospirillaceae</taxon>
        <taxon>Marinomonas</taxon>
    </lineage>
</organism>
<dbReference type="SUPFAM" id="SSF52218">
    <property type="entry name" value="Flavoproteins"/>
    <property type="match status" value="1"/>
</dbReference>
<keyword evidence="8" id="KW-0560">Oxidoreductase</keyword>
<evidence type="ECO:0000256" key="4">
    <source>
        <dbReference type="ARBA" id="ARBA00023797"/>
    </source>
</evidence>
<dbReference type="PANTHER" id="PTHR19384">
    <property type="entry name" value="NITRIC OXIDE SYNTHASE-RELATED"/>
    <property type="match status" value="1"/>
</dbReference>
<dbReference type="InterPro" id="IPR017938">
    <property type="entry name" value="Riboflavin_synthase-like_b-brl"/>
</dbReference>
<keyword evidence="3" id="KW-0813">Transport</keyword>
<dbReference type="RefSeq" id="WP_067208262.1">
    <property type="nucleotide sequence ID" value="NZ_FLOC01000007.1"/>
</dbReference>
<dbReference type="InterPro" id="IPR001094">
    <property type="entry name" value="Flavdoxin-like"/>
</dbReference>
<sequence>MSWWFSKLIQQLDRMMYVAAAMTLFFMLYLWSVLDSASANAGHVMVQIPAWPLFTLAGHEVYQLAGGGIAQVQEGALLYLFSVQEVQWLQGLSLVSECVLWSVVVIGLIVMKHRMARRYGVVMALLALQLLLPSVYGFGANQDVNIGRVLCQLTLLVLGSYWETRRYRMGNRQSATLIAYASQTGTAKRLAQQLSKSAQSLVDLRCVSELTAQQLQNYRKVFFVVSTHGNGEAPDTAYRLLKDIQQTPSTALDTHFSVLALGDRTYKTFCAFGYQLSDLLHEKGFQRLLPTQTVDRMDLSAVDTWWGQVCQLLGIAGQPVALEYNEFTVTENSCLNPQQSERLAYRIALYAPHAQYQVGDLLAVQPEIDGVAQEERLYSIASCADEHIELLVRRHIREDGSVGVGSGYLTDLAPNATLKASLREHTNFRLVGDVPLIMIGAGTGLAPFIGFLKQKYAWHSQTENWLLFGERYQEQDNYFAEDLDELKKQGILTRMDCAWSKSDGVYVPSLLQQQAQTLRHWVEQKGAHIYVCGSRVGFGESVLAVLEEILTTQQLHEQLHTDLY</sequence>
<name>A0A1A8TDG4_9GAMM</name>
<dbReference type="GO" id="GO:0050660">
    <property type="term" value="F:flavin adenine dinucleotide binding"/>
    <property type="evidence" value="ECO:0007669"/>
    <property type="project" value="TreeGrafter"/>
</dbReference>
<keyword evidence="3" id="KW-0249">Electron transport</keyword>
<keyword evidence="5" id="KW-1133">Transmembrane helix</keyword>
<dbReference type="AlphaFoldDB" id="A0A1A8TDG4"/>
<evidence type="ECO:0000313" key="9">
    <source>
        <dbReference type="Proteomes" id="UP000092627"/>
    </source>
</evidence>
<feature type="transmembrane region" description="Helical" evidence="5">
    <location>
        <begin position="12"/>
        <end position="31"/>
    </location>
</feature>
<feature type="domain" description="FAD-binding FR-type" evidence="7">
    <location>
        <begin position="322"/>
        <end position="431"/>
    </location>
</feature>
<gene>
    <name evidence="8" type="primary">cysJ</name>
    <name evidence="8" type="ORF">MAQ5080_01503</name>
</gene>
<keyword evidence="9" id="KW-1185">Reference proteome</keyword>
<dbReference type="SUPFAM" id="SSF63380">
    <property type="entry name" value="Riboflavin synthase domain-like"/>
    <property type="match status" value="1"/>
</dbReference>